<keyword evidence="1" id="KW-1133">Transmembrane helix</keyword>
<comment type="caution">
    <text evidence="2">The sequence shown here is derived from an EMBL/GenBank/DDBJ whole genome shotgun (WGS) entry which is preliminary data.</text>
</comment>
<evidence type="ECO:0000313" key="3">
    <source>
        <dbReference type="Proteomes" id="UP000295083"/>
    </source>
</evidence>
<reference evidence="2 3" key="1">
    <citation type="submission" date="2018-11" db="EMBL/GenBank/DDBJ databases">
        <title>Genome sequence and assembly of Colletotrichum spinosum.</title>
        <authorList>
            <person name="Gan P."/>
            <person name="Shirasu K."/>
        </authorList>
    </citation>
    <scope>NUCLEOTIDE SEQUENCE [LARGE SCALE GENOMIC DNA]</scope>
    <source>
        <strain evidence="2 3">CBS 515.97</strain>
    </source>
</reference>
<gene>
    <name evidence="2" type="ORF">C8035_v008490</name>
</gene>
<evidence type="ECO:0000256" key="1">
    <source>
        <dbReference type="SAM" id="Phobius"/>
    </source>
</evidence>
<proteinExistence type="predicted"/>
<keyword evidence="1" id="KW-0472">Membrane</keyword>
<keyword evidence="1" id="KW-0812">Transmembrane</keyword>
<dbReference type="EMBL" id="QAPG01000037">
    <property type="protein sequence ID" value="TDZ35839.1"/>
    <property type="molecule type" value="Genomic_DNA"/>
</dbReference>
<dbReference type="Proteomes" id="UP000295083">
    <property type="component" value="Unassembled WGS sequence"/>
</dbReference>
<sequence length="137" mass="15883">MEHSASISSELWPTSFRMIIGVLIILHVLVCVFGAITPVVNYPGTALQYRQESECCCYQKSGCVILFGTGRAMLERLQHPRLRFHEDKSTQAQNSAWQRGIKSFSNVRRYPSLHQEWAMFSQRLSPEFKPEWIGRRH</sequence>
<accession>A0A4V3HSI9</accession>
<organism evidence="2 3">
    <name type="scientific">Colletotrichum spinosum</name>
    <dbReference type="NCBI Taxonomy" id="1347390"/>
    <lineage>
        <taxon>Eukaryota</taxon>
        <taxon>Fungi</taxon>
        <taxon>Dikarya</taxon>
        <taxon>Ascomycota</taxon>
        <taxon>Pezizomycotina</taxon>
        <taxon>Sordariomycetes</taxon>
        <taxon>Hypocreomycetidae</taxon>
        <taxon>Glomerellales</taxon>
        <taxon>Glomerellaceae</taxon>
        <taxon>Colletotrichum</taxon>
        <taxon>Colletotrichum orbiculare species complex</taxon>
    </lineage>
</organism>
<evidence type="ECO:0000313" key="2">
    <source>
        <dbReference type="EMBL" id="TDZ35839.1"/>
    </source>
</evidence>
<feature type="transmembrane region" description="Helical" evidence="1">
    <location>
        <begin position="18"/>
        <end position="40"/>
    </location>
</feature>
<protein>
    <submittedName>
        <fullName evidence="2">Uncharacterized protein</fullName>
    </submittedName>
</protein>
<name>A0A4V3HSI9_9PEZI</name>
<dbReference type="AlphaFoldDB" id="A0A4V3HSI9"/>
<keyword evidence="3" id="KW-1185">Reference proteome</keyword>